<keyword evidence="1" id="KW-0614">Plasmid</keyword>
<reference evidence="1" key="1">
    <citation type="submission" date="2023-10" db="EMBL/GenBank/DDBJ databases">
        <title>A new archaeal virus that suppresses the transcription of host immunity genes.</title>
        <authorList>
            <person name="Turgeman-Grott I."/>
            <person name="Golan N."/>
            <person name="Neri U."/>
            <person name="Naki D."/>
            <person name="Altman N."/>
            <person name="Eizenshtein K."/>
            <person name="Choudhary D."/>
            <person name="Levi R."/>
            <person name="Himani H."/>
            <person name="Reshef L."/>
            <person name="Papke T.R."/>
            <person name="Gophna U."/>
        </authorList>
    </citation>
    <scope>NUCLEOTIDE SEQUENCE</scope>
    <source>
        <strain evidence="1">Atlit-48N</strain>
    </source>
</reference>
<evidence type="ECO:0000313" key="1">
    <source>
        <dbReference type="EMBL" id="XRJ21356.1"/>
    </source>
</evidence>
<dbReference type="Proteomes" id="UP000257089">
    <property type="component" value="Plasmid p48N_1"/>
</dbReference>
<geneLocation type="plasmid" evidence="1 2">
    <name>p48N_1</name>
</geneLocation>
<name>A0ACD5I025_9EURY</name>
<sequence>MKLSKFEARNFKPIQASGDLSLDDLNIFIGKNDAGKSSYLEAAHLFLDCDKPSLDQFHKNTENDIEFIGKFKQIPCKLRDALSENHDPDRETFVIKRVFEKNGSSTPSADTYINGEKVVKGTITIDDNELYMAKSRDYVWENFVPEPVPIFAERDVSEQTKLKGGTFLNKLLIPVLKDSGVAESPEVREQVQELQTTLDEMAEGIDRQLTDHMESHMDDVEDISLIPGKVDLGKAITPRIKLKDQHLANSIDIAERGSGVGSLLLLSMMQTYVDMQVGDGYCLLFEEPGNFLHPGAERKMLDALRTIAAEGGQVLVTTHSQVFVDNRDSASLYVTKRTDGRTNFRRVNEDAFVAVDEIGARNSDLLQSDFVIYTEGPSDAKILRTIAKHTIDNWGEYNISIQYLGGSNIAHCDPTELRKINRNFAIILDSEKKSEGAEVDASAKELQEETEALGKECKILEKRAIENYLSEPGINEAFNLTVSDGFVTPYDNMKKKIEQRIATERIDDPDTQRARGAYSKVKHGKQIIEWMCENDESITELEEFINSCVRSCERSY</sequence>
<organism evidence="1 2">
    <name type="scientific">Haloferax sp. Atlit-48N</name>
    <dbReference type="NCBI Taxonomy" id="2077198"/>
    <lineage>
        <taxon>Archaea</taxon>
        <taxon>Methanobacteriati</taxon>
        <taxon>Methanobacteriota</taxon>
        <taxon>Stenosarchaea group</taxon>
        <taxon>Halobacteria</taxon>
        <taxon>Halobacteriales</taxon>
        <taxon>Haloferacaceae</taxon>
        <taxon>Haloferax</taxon>
    </lineage>
</organism>
<gene>
    <name evidence="1" type="ORF">DEQ67_014895</name>
</gene>
<dbReference type="EMBL" id="CP137690">
    <property type="protein sequence ID" value="XRJ21356.1"/>
    <property type="molecule type" value="Genomic_DNA"/>
</dbReference>
<accession>A0ACD5I025</accession>
<protein>
    <submittedName>
        <fullName evidence="1">AAA family ATPase</fullName>
    </submittedName>
</protein>
<evidence type="ECO:0000313" key="2">
    <source>
        <dbReference type="Proteomes" id="UP000257089"/>
    </source>
</evidence>
<proteinExistence type="predicted"/>